<accession>A0A1G7R6X0</accession>
<name>A0A1G7R6X0_9PSEU</name>
<dbReference type="STRING" id="200378.SAMN05216553_105122"/>
<dbReference type="Pfam" id="PF13560">
    <property type="entry name" value="HTH_31"/>
    <property type="match status" value="1"/>
</dbReference>
<evidence type="ECO:0000313" key="2">
    <source>
        <dbReference type="EMBL" id="SDG05899.1"/>
    </source>
</evidence>
<dbReference type="EMBL" id="FNCC01000005">
    <property type="protein sequence ID" value="SDG05899.1"/>
    <property type="molecule type" value="Genomic_DNA"/>
</dbReference>
<dbReference type="SMART" id="SM00530">
    <property type="entry name" value="HTH_XRE"/>
    <property type="match status" value="1"/>
</dbReference>
<protein>
    <submittedName>
        <fullName evidence="2">Helix-turn-helix domain-containing protein</fullName>
    </submittedName>
</protein>
<gene>
    <name evidence="2" type="ORF">SAMN05216553_105122</name>
</gene>
<dbReference type="SUPFAM" id="SSF47413">
    <property type="entry name" value="lambda repressor-like DNA-binding domains"/>
    <property type="match status" value="1"/>
</dbReference>
<dbReference type="OrthoDB" id="4285266at2"/>
<dbReference type="Gene3D" id="1.10.260.40">
    <property type="entry name" value="lambda repressor-like DNA-binding domains"/>
    <property type="match status" value="1"/>
</dbReference>
<dbReference type="GO" id="GO:0003677">
    <property type="term" value="F:DNA binding"/>
    <property type="evidence" value="ECO:0007669"/>
    <property type="project" value="InterPro"/>
</dbReference>
<dbReference type="InterPro" id="IPR001387">
    <property type="entry name" value="Cro/C1-type_HTH"/>
</dbReference>
<sequence>MTSVQGPVRPRKLLGAELRRLREEAGLTLEDLAEALMISKSKLSRLETAQGSPALRDVRDLIRHFGLEGSVKAEQFMRWTRAASKKEWWHSYLPTIKGGLDLHVAMEAEAAVIRVYTIPVLPVLLQVTAYTRALYERMEPWHSPAELEKLLEVRHKRRLALDYRDGMPRLKLVAVTHESSIRQLVGSPAIMREQLSHLIERSTLPNVELRVLPFAQTPPFTSTCMWAYFEFDDSEGDVVHVETHAGFGSIETAGQVANYREHHDELMRSSLGPDETRRLIESVRDTAFAD</sequence>
<dbReference type="RefSeq" id="WP_090048830.1">
    <property type="nucleotide sequence ID" value="NZ_FNCC01000005.1"/>
</dbReference>
<feature type="domain" description="HTH cro/C1-type" evidence="1">
    <location>
        <begin position="18"/>
        <end position="72"/>
    </location>
</feature>
<dbReference type="InterPro" id="IPR043917">
    <property type="entry name" value="DUF5753"/>
</dbReference>
<reference evidence="3" key="1">
    <citation type="submission" date="2016-10" db="EMBL/GenBank/DDBJ databases">
        <authorList>
            <person name="Varghese N."/>
            <person name="Submissions S."/>
        </authorList>
    </citation>
    <scope>NUCLEOTIDE SEQUENCE [LARGE SCALE GENOMIC DNA]</scope>
    <source>
        <strain evidence="3">CGMCC 4.3506</strain>
    </source>
</reference>
<dbReference type="InterPro" id="IPR010982">
    <property type="entry name" value="Lambda_DNA-bd_dom_sf"/>
</dbReference>
<dbReference type="Proteomes" id="UP000199623">
    <property type="component" value="Unassembled WGS sequence"/>
</dbReference>
<evidence type="ECO:0000259" key="1">
    <source>
        <dbReference type="PROSITE" id="PS50943"/>
    </source>
</evidence>
<dbReference type="Pfam" id="PF19054">
    <property type="entry name" value="DUF5753"/>
    <property type="match status" value="1"/>
</dbReference>
<proteinExistence type="predicted"/>
<keyword evidence="3" id="KW-1185">Reference proteome</keyword>
<dbReference type="AlphaFoldDB" id="A0A1G7R6X0"/>
<dbReference type="PROSITE" id="PS50943">
    <property type="entry name" value="HTH_CROC1"/>
    <property type="match status" value="1"/>
</dbReference>
<dbReference type="CDD" id="cd00093">
    <property type="entry name" value="HTH_XRE"/>
    <property type="match status" value="1"/>
</dbReference>
<evidence type="ECO:0000313" key="3">
    <source>
        <dbReference type="Proteomes" id="UP000199623"/>
    </source>
</evidence>
<organism evidence="2 3">
    <name type="scientific">Lentzea fradiae</name>
    <dbReference type="NCBI Taxonomy" id="200378"/>
    <lineage>
        <taxon>Bacteria</taxon>
        <taxon>Bacillati</taxon>
        <taxon>Actinomycetota</taxon>
        <taxon>Actinomycetes</taxon>
        <taxon>Pseudonocardiales</taxon>
        <taxon>Pseudonocardiaceae</taxon>
        <taxon>Lentzea</taxon>
    </lineage>
</organism>